<dbReference type="AlphaFoldDB" id="A0A8J3YTX3"/>
<dbReference type="PROSITE" id="PS00398">
    <property type="entry name" value="RECOMBINASES_2"/>
    <property type="match status" value="1"/>
</dbReference>
<dbReference type="GO" id="GO:0000150">
    <property type="term" value="F:DNA strand exchange activity"/>
    <property type="evidence" value="ECO:0007669"/>
    <property type="project" value="InterPro"/>
</dbReference>
<keyword evidence="9" id="KW-1185">Reference proteome</keyword>
<sequence length="189" mass="20876">MTAVGYVRVSTPDQNPALQNDALTAAGCAKIFTDVASGARADRPQLIAALDYLRPGDVFIVWQLDRLGRSMRHLIDTVKALHERGVQFRSLRESIDTTTAAGRLTFHLFAALAEFERDLLRERTTAGLAAIAARRARGRRGGRPRKMTAEKIAVARQMYASQQYTVDQIAHTLGVSRGTIYQHLDRTAA</sequence>
<accession>A0A8J3YTX3</accession>
<feature type="domain" description="Resolvase/invertase-type recombinase catalytic" evidence="7">
    <location>
        <begin position="2"/>
        <end position="135"/>
    </location>
</feature>
<dbReference type="CDD" id="cd00569">
    <property type="entry name" value="HTH_Hin_like"/>
    <property type="match status" value="1"/>
</dbReference>
<dbReference type="Gene3D" id="3.40.50.1390">
    <property type="entry name" value="Resolvase, N-terminal catalytic domain"/>
    <property type="match status" value="1"/>
</dbReference>
<evidence type="ECO:0000256" key="2">
    <source>
        <dbReference type="ARBA" id="ARBA00022908"/>
    </source>
</evidence>
<evidence type="ECO:0000259" key="7">
    <source>
        <dbReference type="PROSITE" id="PS51736"/>
    </source>
</evidence>
<protein>
    <submittedName>
        <fullName evidence="8">Invertase</fullName>
    </submittedName>
</protein>
<dbReference type="InterPro" id="IPR050639">
    <property type="entry name" value="SSR_resolvase"/>
</dbReference>
<dbReference type="InterPro" id="IPR009057">
    <property type="entry name" value="Homeodomain-like_sf"/>
</dbReference>
<dbReference type="FunFam" id="3.40.50.1390:FF:000001">
    <property type="entry name" value="DNA recombinase"/>
    <property type="match status" value="1"/>
</dbReference>
<comment type="caution">
    <text evidence="8">The sequence shown here is derived from an EMBL/GenBank/DDBJ whole genome shotgun (WGS) entry which is preliminary data.</text>
</comment>
<dbReference type="InterPro" id="IPR006119">
    <property type="entry name" value="Resolv_N"/>
</dbReference>
<dbReference type="PROSITE" id="PS51736">
    <property type="entry name" value="RECOMBINASES_3"/>
    <property type="match status" value="1"/>
</dbReference>
<dbReference type="SMART" id="SM00857">
    <property type="entry name" value="Resolvase"/>
    <property type="match status" value="1"/>
</dbReference>
<keyword evidence="2" id="KW-0229">DNA integration</keyword>
<feature type="active site" description="O-(5'-phospho-DNA)-serine intermediate" evidence="5 6">
    <location>
        <position position="10"/>
    </location>
</feature>
<organism evidence="8 9">
    <name type="scientific">Virgisporangium aliadipatigenens</name>
    <dbReference type="NCBI Taxonomy" id="741659"/>
    <lineage>
        <taxon>Bacteria</taxon>
        <taxon>Bacillati</taxon>
        <taxon>Actinomycetota</taxon>
        <taxon>Actinomycetes</taxon>
        <taxon>Micromonosporales</taxon>
        <taxon>Micromonosporaceae</taxon>
        <taxon>Virgisporangium</taxon>
    </lineage>
</organism>
<name>A0A8J3YTX3_9ACTN</name>
<keyword evidence="3" id="KW-0238">DNA-binding</keyword>
<dbReference type="Gene3D" id="1.10.10.60">
    <property type="entry name" value="Homeodomain-like"/>
    <property type="match status" value="1"/>
</dbReference>
<evidence type="ECO:0000256" key="5">
    <source>
        <dbReference type="PIRSR" id="PIRSR606118-50"/>
    </source>
</evidence>
<dbReference type="PANTHER" id="PTHR30461:SF2">
    <property type="entry name" value="SERINE RECOMBINASE PINE-RELATED"/>
    <property type="match status" value="1"/>
</dbReference>
<evidence type="ECO:0000256" key="1">
    <source>
        <dbReference type="ARBA" id="ARBA00009913"/>
    </source>
</evidence>
<gene>
    <name evidence="8" type="ORF">Val02_66320</name>
</gene>
<dbReference type="PROSITE" id="PS00397">
    <property type="entry name" value="RECOMBINASES_1"/>
    <property type="match status" value="1"/>
</dbReference>
<dbReference type="RefSeq" id="WP_203903208.1">
    <property type="nucleotide sequence ID" value="NZ_BOPF01000030.1"/>
</dbReference>
<dbReference type="InterPro" id="IPR036162">
    <property type="entry name" value="Resolvase-like_N_sf"/>
</dbReference>
<dbReference type="Pfam" id="PF02796">
    <property type="entry name" value="HTH_7"/>
    <property type="match status" value="1"/>
</dbReference>
<dbReference type="SUPFAM" id="SSF53041">
    <property type="entry name" value="Resolvase-like"/>
    <property type="match status" value="1"/>
</dbReference>
<dbReference type="Pfam" id="PF00239">
    <property type="entry name" value="Resolvase"/>
    <property type="match status" value="1"/>
</dbReference>
<dbReference type="EMBL" id="BOPF01000030">
    <property type="protein sequence ID" value="GIJ49746.1"/>
    <property type="molecule type" value="Genomic_DNA"/>
</dbReference>
<reference evidence="8" key="1">
    <citation type="submission" date="2021-01" db="EMBL/GenBank/DDBJ databases">
        <title>Whole genome shotgun sequence of Virgisporangium aliadipatigenens NBRC 105644.</title>
        <authorList>
            <person name="Komaki H."/>
            <person name="Tamura T."/>
        </authorList>
    </citation>
    <scope>NUCLEOTIDE SEQUENCE</scope>
    <source>
        <strain evidence="8">NBRC 105644</strain>
    </source>
</reference>
<comment type="similarity">
    <text evidence="1">Belongs to the site-specific recombinase resolvase family.</text>
</comment>
<dbReference type="InterPro" id="IPR006118">
    <property type="entry name" value="Recombinase_CS"/>
</dbReference>
<dbReference type="GO" id="GO:0003677">
    <property type="term" value="F:DNA binding"/>
    <property type="evidence" value="ECO:0007669"/>
    <property type="project" value="UniProtKB-KW"/>
</dbReference>
<evidence type="ECO:0000256" key="3">
    <source>
        <dbReference type="ARBA" id="ARBA00023125"/>
    </source>
</evidence>
<evidence type="ECO:0000313" key="8">
    <source>
        <dbReference type="EMBL" id="GIJ49746.1"/>
    </source>
</evidence>
<keyword evidence="4" id="KW-0233">DNA recombination</keyword>
<dbReference type="PANTHER" id="PTHR30461">
    <property type="entry name" value="DNA-INVERTASE FROM LAMBDOID PROPHAGE"/>
    <property type="match status" value="1"/>
</dbReference>
<evidence type="ECO:0000256" key="6">
    <source>
        <dbReference type="PROSITE-ProRule" id="PRU10137"/>
    </source>
</evidence>
<dbReference type="CDD" id="cd03768">
    <property type="entry name" value="SR_ResInv"/>
    <property type="match status" value="1"/>
</dbReference>
<dbReference type="Proteomes" id="UP000619260">
    <property type="component" value="Unassembled WGS sequence"/>
</dbReference>
<dbReference type="SUPFAM" id="SSF46689">
    <property type="entry name" value="Homeodomain-like"/>
    <property type="match status" value="1"/>
</dbReference>
<dbReference type="GO" id="GO:0015074">
    <property type="term" value="P:DNA integration"/>
    <property type="evidence" value="ECO:0007669"/>
    <property type="project" value="UniProtKB-KW"/>
</dbReference>
<proteinExistence type="inferred from homology"/>
<evidence type="ECO:0000256" key="4">
    <source>
        <dbReference type="ARBA" id="ARBA00023172"/>
    </source>
</evidence>
<evidence type="ECO:0000313" key="9">
    <source>
        <dbReference type="Proteomes" id="UP000619260"/>
    </source>
</evidence>
<dbReference type="InterPro" id="IPR006120">
    <property type="entry name" value="Resolvase_HTH_dom"/>
</dbReference>